<dbReference type="CDD" id="cd23508">
    <property type="entry name" value="hydrophobin_II"/>
    <property type="match status" value="1"/>
</dbReference>
<evidence type="ECO:0000256" key="3">
    <source>
        <dbReference type="ARBA" id="ARBA00023157"/>
    </source>
</evidence>
<dbReference type="Pfam" id="PF06766">
    <property type="entry name" value="Hydrophobin_2"/>
    <property type="match status" value="1"/>
</dbReference>
<accession>A7LNW2</accession>
<evidence type="ECO:0000313" key="5">
    <source>
        <dbReference type="EMBL" id="ABS59368.1"/>
    </source>
</evidence>
<dbReference type="PANTHER" id="PTHR42341:SF1">
    <property type="entry name" value="HYDROPHOBIN"/>
    <property type="match status" value="1"/>
</dbReference>
<dbReference type="SUPFAM" id="SSF101751">
    <property type="entry name" value="Hydrophobin II, HfbII"/>
    <property type="match status" value="1"/>
</dbReference>
<dbReference type="Gene3D" id="3.20.120.10">
    <property type="entry name" value="Hydrophobin"/>
    <property type="match status" value="1"/>
</dbReference>
<feature type="chain" id="PRO_5012903753" evidence="4">
    <location>
        <begin position="16"/>
        <end position="86"/>
    </location>
</feature>
<evidence type="ECO:0000256" key="4">
    <source>
        <dbReference type="SAM" id="SignalP"/>
    </source>
</evidence>
<dbReference type="GeneID" id="25783710"/>
<reference evidence="5" key="1">
    <citation type="journal article" date="2008" name="BMC Evol. Biol.">
        <title>Purifying selection and birth-and-death evolution in the class II hydrophobin gene families of the ascomycete Trichoderma/Hypocrea.</title>
        <authorList>
            <person name="Kubicek C.P."/>
            <person name="Baker S."/>
            <person name="Gamauf C."/>
            <person name="Kenerley C.M."/>
            <person name="Druzhinina I.S."/>
        </authorList>
    </citation>
    <scope>NUCLEOTIDE SEQUENCE</scope>
    <source>
        <strain evidence="5">Tahyd6b</strain>
    </source>
</reference>
<keyword evidence="3" id="KW-1015">Disulfide bond</keyword>
<dbReference type="KEGG" id="tatv:25783710"/>
<evidence type="ECO:0000256" key="1">
    <source>
        <dbReference type="ARBA" id="ARBA00004196"/>
    </source>
</evidence>
<comment type="similarity">
    <text evidence="2">Belongs to the cerato-ulmin hydrophobin family.</text>
</comment>
<comment type="subcellular location">
    <subcellularLocation>
        <location evidence="1">Cell envelope</location>
    </subcellularLocation>
</comment>
<dbReference type="SMR" id="A7LNW2"/>
<feature type="signal peptide" evidence="4">
    <location>
        <begin position="1"/>
        <end position="15"/>
    </location>
</feature>
<dbReference type="InterPro" id="IPR036686">
    <property type="entry name" value="Class_II_Hydrophobin_sf"/>
</dbReference>
<name>A7LNW2_HYPAT</name>
<dbReference type="EMBL" id="EU053453">
    <property type="protein sequence ID" value="ABS59368.1"/>
    <property type="molecule type" value="Genomic_DNA"/>
</dbReference>
<organism evidence="5">
    <name type="scientific">Hypocrea atroviridis</name>
    <name type="common">Trichoderma atroviride</name>
    <dbReference type="NCBI Taxonomy" id="63577"/>
    <lineage>
        <taxon>Eukaryota</taxon>
        <taxon>Fungi</taxon>
        <taxon>Dikarya</taxon>
        <taxon>Ascomycota</taxon>
        <taxon>Pezizomycotina</taxon>
        <taxon>Sordariomycetes</taxon>
        <taxon>Hypocreomycetidae</taxon>
        <taxon>Hypocreales</taxon>
        <taxon>Hypocreaceae</taxon>
        <taxon>Trichoderma</taxon>
    </lineage>
</organism>
<dbReference type="AlphaFoldDB" id="A7LNW2"/>
<proteinExistence type="inferred from homology"/>
<sequence>MQFSIVALFATGALAAVCPTGIYSNPLCCVTDVFGVIGQNCEAPKSAIFDGLSFQNACAAVGLDPLCCVAPVADQGILCQIPVGTQ</sequence>
<protein>
    <submittedName>
        <fullName evidence="5">Hydrophobin</fullName>
    </submittedName>
</protein>
<dbReference type="OMA" id="QANCASM"/>
<dbReference type="PANTHER" id="PTHR42341">
    <property type="entry name" value="HYDROPHOBIN"/>
    <property type="match status" value="1"/>
</dbReference>
<dbReference type="InterPro" id="IPR010636">
    <property type="entry name" value="Class_II_hydrophobin"/>
</dbReference>
<dbReference type="GO" id="GO:0005576">
    <property type="term" value="C:extracellular region"/>
    <property type="evidence" value="ECO:0007669"/>
    <property type="project" value="InterPro"/>
</dbReference>
<evidence type="ECO:0000256" key="2">
    <source>
        <dbReference type="ARBA" id="ARBA00009576"/>
    </source>
</evidence>
<keyword evidence="4" id="KW-0732">Signal</keyword>
<dbReference type="RefSeq" id="XP_013938265.1">
    <property type="nucleotide sequence ID" value="XM_014082790.2"/>
</dbReference>